<evidence type="ECO:0008006" key="3">
    <source>
        <dbReference type="Google" id="ProtNLM"/>
    </source>
</evidence>
<accession>A0A239KFG9</accession>
<sequence length="405" mass="43745">MDGETFGQVLRDSRRKRRLSLRKMQLLTSYDFTYLGQVERGEKNGSVELAAVCDRALGMDGTLVEKYRRASAPPTPAPLEDEMLRRTAIKAMAATPLAFVDAEQRAGHEPQVARLEHQAEIYRHLYHGASAPADLLTLVHDHLDDAAHLMRDLSDGDLKRRVLRTRSEVATLAGRLAFFDLCRPTEARGYYGLAHESATQTGDDLLAAAALGHLAFLPAAEGNASAAVDYLGGAAQHARRTGMPIVQSWIAAVESEVLTPVHPAGTLRALEQATRLLAGPADDAVPAWFDYYSGDRLDGFRGRALLQLGRSDEARASLTSALRGLGPGAVKQRAVFLFDIAASYLGSTPDVDRACALAGDAAATLAIAGYATADSRLREFRGQIRAWDHTSAVVEFDERLGALTA</sequence>
<organism evidence="1 2">
    <name type="scientific">Actinoplanes regularis</name>
    <dbReference type="NCBI Taxonomy" id="52697"/>
    <lineage>
        <taxon>Bacteria</taxon>
        <taxon>Bacillati</taxon>
        <taxon>Actinomycetota</taxon>
        <taxon>Actinomycetes</taxon>
        <taxon>Micromonosporales</taxon>
        <taxon>Micromonosporaceae</taxon>
        <taxon>Actinoplanes</taxon>
    </lineage>
</organism>
<dbReference type="Proteomes" id="UP000198415">
    <property type="component" value="Unassembled WGS sequence"/>
</dbReference>
<dbReference type="RefSeq" id="WP_089299334.1">
    <property type="nucleotide sequence ID" value="NZ_BOMU01000139.1"/>
</dbReference>
<dbReference type="SUPFAM" id="SSF48452">
    <property type="entry name" value="TPR-like"/>
    <property type="match status" value="1"/>
</dbReference>
<dbReference type="InterPro" id="IPR011990">
    <property type="entry name" value="TPR-like_helical_dom_sf"/>
</dbReference>
<name>A0A239KFG9_9ACTN</name>
<evidence type="ECO:0000313" key="1">
    <source>
        <dbReference type="EMBL" id="SNT17106.1"/>
    </source>
</evidence>
<dbReference type="SUPFAM" id="SSF47413">
    <property type="entry name" value="lambda repressor-like DNA-binding domains"/>
    <property type="match status" value="1"/>
</dbReference>
<dbReference type="InterPro" id="IPR010982">
    <property type="entry name" value="Lambda_DNA-bd_dom_sf"/>
</dbReference>
<dbReference type="Gene3D" id="1.10.260.40">
    <property type="entry name" value="lambda repressor-like DNA-binding domains"/>
    <property type="match status" value="1"/>
</dbReference>
<dbReference type="AlphaFoldDB" id="A0A239KFG9"/>
<dbReference type="GO" id="GO:0003677">
    <property type="term" value="F:DNA binding"/>
    <property type="evidence" value="ECO:0007669"/>
    <property type="project" value="InterPro"/>
</dbReference>
<dbReference type="OrthoDB" id="3217562at2"/>
<gene>
    <name evidence="1" type="ORF">SAMN06264365_1499</name>
</gene>
<keyword evidence="2" id="KW-1185">Reference proteome</keyword>
<reference evidence="1 2" key="1">
    <citation type="submission" date="2017-06" db="EMBL/GenBank/DDBJ databases">
        <authorList>
            <person name="Kim H.J."/>
            <person name="Triplett B.A."/>
        </authorList>
    </citation>
    <scope>NUCLEOTIDE SEQUENCE [LARGE SCALE GENOMIC DNA]</scope>
    <source>
        <strain evidence="1 2">DSM 43151</strain>
    </source>
</reference>
<evidence type="ECO:0000313" key="2">
    <source>
        <dbReference type="Proteomes" id="UP000198415"/>
    </source>
</evidence>
<protein>
    <recommendedName>
        <fullName evidence="3">Helix-turn-helix domain-containing protein</fullName>
    </recommendedName>
</protein>
<dbReference type="EMBL" id="FZNR01000049">
    <property type="protein sequence ID" value="SNT17106.1"/>
    <property type="molecule type" value="Genomic_DNA"/>
</dbReference>
<proteinExistence type="predicted"/>